<accession>A0ACC2RG90</accession>
<proteinExistence type="predicted"/>
<protein>
    <submittedName>
        <fullName evidence="1">Uncharacterized protein</fullName>
    </submittedName>
</protein>
<name>A0ACC2RG90_9FUNG</name>
<dbReference type="Proteomes" id="UP001165960">
    <property type="component" value="Unassembled WGS sequence"/>
</dbReference>
<gene>
    <name evidence="1" type="ORF">DSO57_1029429</name>
</gene>
<evidence type="ECO:0000313" key="1">
    <source>
        <dbReference type="EMBL" id="KAJ9048955.1"/>
    </source>
</evidence>
<dbReference type="EMBL" id="QTSX02007294">
    <property type="protein sequence ID" value="KAJ9048955.1"/>
    <property type="molecule type" value="Genomic_DNA"/>
</dbReference>
<comment type="caution">
    <text evidence="1">The sequence shown here is derived from an EMBL/GenBank/DDBJ whole genome shotgun (WGS) entry which is preliminary data.</text>
</comment>
<organism evidence="1 2">
    <name type="scientific">Entomophthora muscae</name>
    <dbReference type="NCBI Taxonomy" id="34485"/>
    <lineage>
        <taxon>Eukaryota</taxon>
        <taxon>Fungi</taxon>
        <taxon>Fungi incertae sedis</taxon>
        <taxon>Zoopagomycota</taxon>
        <taxon>Entomophthoromycotina</taxon>
        <taxon>Entomophthoromycetes</taxon>
        <taxon>Entomophthorales</taxon>
        <taxon>Entomophthoraceae</taxon>
        <taxon>Entomophthora</taxon>
    </lineage>
</organism>
<keyword evidence="2" id="KW-1185">Reference proteome</keyword>
<sequence>MMKRLLCLFMILFATGQDVKREDIYKMSLEGITDFIIGLNELAMSNTDFIHKHTANYSSELQKDIRAGKHRENVHYYFLNNLERALQVKKPLAIPYWNWTIYADKPQLDPIFSHTLFGRESDETGCLGGNFAAFFAYETECVKRRAPSPYADSIPLIREFMDRKTYTEAKPVLRTITNSVQTKFASYDSRTKFPRDPLHYLLISFELKLLYDWQTLHKVDIEDPKFDREFRFRNKGFYAN</sequence>
<reference evidence="1" key="1">
    <citation type="submission" date="2022-04" db="EMBL/GenBank/DDBJ databases">
        <title>Genome of the entomopathogenic fungus Entomophthora muscae.</title>
        <authorList>
            <person name="Elya C."/>
            <person name="Lovett B.R."/>
            <person name="Lee E."/>
            <person name="Macias A.M."/>
            <person name="Hajek A.E."/>
            <person name="De Bivort B.L."/>
            <person name="Kasson M.T."/>
            <person name="De Fine Licht H.H."/>
            <person name="Stajich J.E."/>
        </authorList>
    </citation>
    <scope>NUCLEOTIDE SEQUENCE</scope>
    <source>
        <strain evidence="1">Berkeley</strain>
    </source>
</reference>
<evidence type="ECO:0000313" key="2">
    <source>
        <dbReference type="Proteomes" id="UP001165960"/>
    </source>
</evidence>